<name>A0A6A5BMU2_NAEFO</name>
<evidence type="ECO:0000313" key="2">
    <source>
        <dbReference type="EMBL" id="KAF0975384.1"/>
    </source>
</evidence>
<dbReference type="VEuPathDB" id="AmoebaDB:NF0015200"/>
<gene>
    <name evidence="2" type="ORF">FDP41_005378</name>
</gene>
<dbReference type="InterPro" id="IPR036705">
    <property type="entry name" value="Ribosyl_crysJ1_sf"/>
</dbReference>
<dbReference type="RefSeq" id="XP_044560097.1">
    <property type="nucleotide sequence ID" value="XM_044708895.1"/>
</dbReference>
<dbReference type="GeneID" id="68112596"/>
<dbReference type="AlphaFoldDB" id="A0A6A5BMU2"/>
<organism evidence="2 3">
    <name type="scientific">Naegleria fowleri</name>
    <name type="common">Brain eating amoeba</name>
    <dbReference type="NCBI Taxonomy" id="5763"/>
    <lineage>
        <taxon>Eukaryota</taxon>
        <taxon>Discoba</taxon>
        <taxon>Heterolobosea</taxon>
        <taxon>Tetramitia</taxon>
        <taxon>Eutetramitia</taxon>
        <taxon>Vahlkampfiidae</taxon>
        <taxon>Naegleria</taxon>
    </lineage>
</organism>
<dbReference type="VEuPathDB" id="AmoebaDB:NfTy_065740"/>
<protein>
    <submittedName>
        <fullName evidence="2">Uncharacterized protein</fullName>
    </submittedName>
</protein>
<reference evidence="2 3" key="1">
    <citation type="journal article" date="2019" name="Sci. Rep.">
        <title>Nanopore sequencing improves the draft genome of the human pathogenic amoeba Naegleria fowleri.</title>
        <authorList>
            <person name="Liechti N."/>
            <person name="Schurch N."/>
            <person name="Bruggmann R."/>
            <person name="Wittwer M."/>
        </authorList>
    </citation>
    <scope>NUCLEOTIDE SEQUENCE [LARGE SCALE GENOMIC DNA]</scope>
    <source>
        <strain evidence="2 3">ATCC 30894</strain>
    </source>
</reference>
<dbReference type="VEuPathDB" id="AmoebaDB:FDP41_005378"/>
<feature type="region of interest" description="Disordered" evidence="1">
    <location>
        <begin position="121"/>
        <end position="148"/>
    </location>
</feature>
<feature type="compositionally biased region" description="Polar residues" evidence="1">
    <location>
        <begin position="127"/>
        <end position="139"/>
    </location>
</feature>
<feature type="region of interest" description="Disordered" evidence="1">
    <location>
        <begin position="272"/>
        <end position="301"/>
    </location>
</feature>
<dbReference type="Gene3D" id="1.10.4080.10">
    <property type="entry name" value="ADP-ribosylation/Crystallin J1"/>
    <property type="match status" value="1"/>
</dbReference>
<sequence length="432" mass="48322">MSKRTDRTSSLVRGVLYGLAAGDHNHGPIAMALIIAKQLVHLQQVNSQQESEVATTSSEEVGSSSLLDHHHHEYYSFLNHIFSDYLEWYHQKQHGWDDTGLIGRLIFKSAALVVVHDQSSSSSSSSVNNHSLPNKAIQQNDFTKNDDNKDDITKELYLQKIHQSAKIDQDLNGQTGGVNPAHRNVVLSMFRGWSSIDELLEISHMETIMTHHSRYAVEVAQLQNYICRRWIESSLSSSSSCSLESCSSTTKNSTLSIVTICKDFIEKFSNPKKTNERQDSSSLKENQSDHERQDSSSPLPIQKSSLSKELLTCLKSLIENTDFLRGDALEIARLRLQLSPGGFSPFTMQAALYFVILHTHVCASKYSNDQELVEACLKDSFKFAGNANYCPVLVGPMLGARFGDAVFVNLLSHSKQMTRVFEISHALAQAWQ</sequence>
<evidence type="ECO:0000313" key="3">
    <source>
        <dbReference type="Proteomes" id="UP000444721"/>
    </source>
</evidence>
<accession>A0A6A5BMU2</accession>
<keyword evidence="3" id="KW-1185">Reference proteome</keyword>
<dbReference type="Proteomes" id="UP000444721">
    <property type="component" value="Unassembled WGS sequence"/>
</dbReference>
<comment type="caution">
    <text evidence="2">The sequence shown here is derived from an EMBL/GenBank/DDBJ whole genome shotgun (WGS) entry which is preliminary data.</text>
</comment>
<evidence type="ECO:0000256" key="1">
    <source>
        <dbReference type="SAM" id="MobiDB-lite"/>
    </source>
</evidence>
<dbReference type="OrthoDB" id="10026658at2759"/>
<dbReference type="EMBL" id="VFQX01000044">
    <property type="protein sequence ID" value="KAF0975384.1"/>
    <property type="molecule type" value="Genomic_DNA"/>
</dbReference>
<proteinExistence type="predicted"/>
<dbReference type="OMA" id="QNYICRR"/>